<dbReference type="EMBL" id="RQEY01000018">
    <property type="protein sequence ID" value="TGK39031.1"/>
    <property type="molecule type" value="Genomic_DNA"/>
</dbReference>
<keyword evidence="2" id="KW-1185">Reference proteome</keyword>
<organism evidence="1 2">
    <name type="scientific">Leptospira andrefontaineae</name>
    <dbReference type="NCBI Taxonomy" id="2484976"/>
    <lineage>
        <taxon>Bacteria</taxon>
        <taxon>Pseudomonadati</taxon>
        <taxon>Spirochaetota</taxon>
        <taxon>Spirochaetia</taxon>
        <taxon>Leptospirales</taxon>
        <taxon>Leptospiraceae</taxon>
        <taxon>Leptospira</taxon>
    </lineage>
</organism>
<proteinExistence type="predicted"/>
<evidence type="ECO:0000313" key="1">
    <source>
        <dbReference type="EMBL" id="TGK39031.1"/>
    </source>
</evidence>
<reference evidence="1" key="1">
    <citation type="journal article" date="2019" name="PLoS Negl. Trop. Dis.">
        <title>Revisiting the worldwide diversity of Leptospira species in the environment.</title>
        <authorList>
            <person name="Vincent A.T."/>
            <person name="Schiettekatte O."/>
            <person name="Bourhy P."/>
            <person name="Veyrier F.J."/>
            <person name="Picardeau M."/>
        </authorList>
    </citation>
    <scope>NUCLEOTIDE SEQUENCE [LARGE SCALE GENOMIC DNA]</scope>
    <source>
        <strain evidence="1">201800301</strain>
    </source>
</reference>
<protein>
    <submittedName>
        <fullName evidence="1">Uncharacterized protein</fullName>
    </submittedName>
</protein>
<comment type="caution">
    <text evidence="1">The sequence shown here is derived from an EMBL/GenBank/DDBJ whole genome shotgun (WGS) entry which is preliminary data.</text>
</comment>
<name>A0A4R9H2U4_9LEPT</name>
<dbReference type="RefSeq" id="WP_135775106.1">
    <property type="nucleotide sequence ID" value="NZ_RQEY01000018.1"/>
</dbReference>
<dbReference type="Proteomes" id="UP000298097">
    <property type="component" value="Unassembled WGS sequence"/>
</dbReference>
<dbReference type="AlphaFoldDB" id="A0A4R9H2U4"/>
<gene>
    <name evidence="1" type="ORF">EHO65_13415</name>
</gene>
<accession>A0A4R9H2U4</accession>
<evidence type="ECO:0000313" key="2">
    <source>
        <dbReference type="Proteomes" id="UP000298097"/>
    </source>
</evidence>
<sequence>MKKQIKLNKLILLLNCTYLMNCLHWGPIGPNYNYQEVGNFSNTYIIFKLPSLENGLKNGDDFFGSATDKKTYFVSVFIDNEELLPSACVNPEYGYWRNFYKDFNSLPQIIRNEPRFNFLPDCEYFLPIPKGKNHFKVKVYNRNKSPVGGGEISRSIDVPANFSIRINLKDPRGNKIEGMENRFALDAGISLDLEPSINHASFPLCR</sequence>
<dbReference type="OrthoDB" id="323784at2"/>